<accession>A0A0F9K2U0</accession>
<evidence type="ECO:0000313" key="1">
    <source>
        <dbReference type="EMBL" id="KKM76263.1"/>
    </source>
</evidence>
<organism evidence="1">
    <name type="scientific">marine sediment metagenome</name>
    <dbReference type="NCBI Taxonomy" id="412755"/>
    <lineage>
        <taxon>unclassified sequences</taxon>
        <taxon>metagenomes</taxon>
        <taxon>ecological metagenomes</taxon>
    </lineage>
</organism>
<comment type="caution">
    <text evidence="1">The sequence shown here is derived from an EMBL/GenBank/DDBJ whole genome shotgun (WGS) entry which is preliminary data.</text>
</comment>
<sequence length="40" mass="4547">TLAPDEFHPYEACVEFKRSHDSGTVEPLLRRLMTASLEEA</sequence>
<dbReference type="EMBL" id="LAZR01008840">
    <property type="protein sequence ID" value="KKM76263.1"/>
    <property type="molecule type" value="Genomic_DNA"/>
</dbReference>
<reference evidence="1" key="1">
    <citation type="journal article" date="2015" name="Nature">
        <title>Complex archaea that bridge the gap between prokaryotes and eukaryotes.</title>
        <authorList>
            <person name="Spang A."/>
            <person name="Saw J.H."/>
            <person name="Jorgensen S.L."/>
            <person name="Zaremba-Niedzwiedzka K."/>
            <person name="Martijn J."/>
            <person name="Lind A.E."/>
            <person name="van Eijk R."/>
            <person name="Schleper C."/>
            <person name="Guy L."/>
            <person name="Ettema T.J."/>
        </authorList>
    </citation>
    <scope>NUCLEOTIDE SEQUENCE</scope>
</reference>
<name>A0A0F9K2U0_9ZZZZ</name>
<gene>
    <name evidence="1" type="ORF">LCGC14_1382070</name>
</gene>
<protein>
    <submittedName>
        <fullName evidence="1">Uncharacterized protein</fullName>
    </submittedName>
</protein>
<proteinExistence type="predicted"/>
<feature type="non-terminal residue" evidence="1">
    <location>
        <position position="1"/>
    </location>
</feature>
<dbReference type="AlphaFoldDB" id="A0A0F9K2U0"/>